<dbReference type="Pfam" id="PF00076">
    <property type="entry name" value="RRM_1"/>
    <property type="match status" value="1"/>
</dbReference>
<organism evidence="4 5">
    <name type="scientific">Streblomastix strix</name>
    <dbReference type="NCBI Taxonomy" id="222440"/>
    <lineage>
        <taxon>Eukaryota</taxon>
        <taxon>Metamonada</taxon>
        <taxon>Preaxostyla</taxon>
        <taxon>Oxymonadida</taxon>
        <taxon>Streblomastigidae</taxon>
        <taxon>Streblomastix</taxon>
    </lineage>
</organism>
<proteinExistence type="predicted"/>
<gene>
    <name evidence="4" type="ORF">EZS28_010972</name>
</gene>
<accession>A0A5J4WEY8</accession>
<dbReference type="SUPFAM" id="SSF54928">
    <property type="entry name" value="RNA-binding domain, RBD"/>
    <property type="match status" value="1"/>
</dbReference>
<dbReference type="Gene3D" id="3.30.70.330">
    <property type="match status" value="1"/>
</dbReference>
<dbReference type="PROSITE" id="PS50102">
    <property type="entry name" value="RRM"/>
    <property type="match status" value="1"/>
</dbReference>
<dbReference type="InterPro" id="IPR012677">
    <property type="entry name" value="Nucleotide-bd_a/b_plait_sf"/>
</dbReference>
<keyword evidence="1" id="KW-0694">RNA-binding</keyword>
<evidence type="ECO:0000256" key="2">
    <source>
        <dbReference type="SAM" id="MobiDB-lite"/>
    </source>
</evidence>
<dbReference type="GO" id="GO:0003723">
    <property type="term" value="F:RNA binding"/>
    <property type="evidence" value="ECO:0007669"/>
    <property type="project" value="UniProtKB-UniRule"/>
</dbReference>
<dbReference type="CDD" id="cd00590">
    <property type="entry name" value="RRM_SF"/>
    <property type="match status" value="1"/>
</dbReference>
<evidence type="ECO:0000313" key="4">
    <source>
        <dbReference type="EMBL" id="KAA6393500.1"/>
    </source>
</evidence>
<evidence type="ECO:0000259" key="3">
    <source>
        <dbReference type="PROSITE" id="PS50102"/>
    </source>
</evidence>
<dbReference type="SMART" id="SM00360">
    <property type="entry name" value="RRM"/>
    <property type="match status" value="1"/>
</dbReference>
<dbReference type="InterPro" id="IPR000504">
    <property type="entry name" value="RRM_dom"/>
</dbReference>
<evidence type="ECO:0000256" key="1">
    <source>
        <dbReference type="PROSITE-ProRule" id="PRU00176"/>
    </source>
</evidence>
<dbReference type="AlphaFoldDB" id="A0A5J4WEY8"/>
<feature type="compositionally biased region" description="Acidic residues" evidence="2">
    <location>
        <begin position="17"/>
        <end position="30"/>
    </location>
</feature>
<feature type="domain" description="RRM" evidence="3">
    <location>
        <begin position="62"/>
        <end position="139"/>
    </location>
</feature>
<dbReference type="EMBL" id="SNRW01002212">
    <property type="protein sequence ID" value="KAA6393500.1"/>
    <property type="molecule type" value="Genomic_DNA"/>
</dbReference>
<name>A0A5J4WEY8_9EUKA</name>
<evidence type="ECO:0000313" key="5">
    <source>
        <dbReference type="Proteomes" id="UP000324800"/>
    </source>
</evidence>
<comment type="caution">
    <text evidence="4">The sequence shown here is derived from an EMBL/GenBank/DDBJ whole genome shotgun (WGS) entry which is preliminary data.</text>
</comment>
<feature type="region of interest" description="Disordered" evidence="2">
    <location>
        <begin position="1"/>
        <end position="54"/>
    </location>
</feature>
<reference evidence="4 5" key="1">
    <citation type="submission" date="2019-03" db="EMBL/GenBank/DDBJ databases">
        <title>Single cell metagenomics reveals metabolic interactions within the superorganism composed of flagellate Streblomastix strix and complex community of Bacteroidetes bacteria on its surface.</title>
        <authorList>
            <person name="Treitli S.C."/>
            <person name="Kolisko M."/>
            <person name="Husnik F."/>
            <person name="Keeling P."/>
            <person name="Hampl V."/>
        </authorList>
    </citation>
    <scope>NUCLEOTIDE SEQUENCE [LARGE SCALE GENOMIC DNA]</scope>
    <source>
        <strain evidence="4">ST1C</strain>
    </source>
</reference>
<sequence length="407" mass="46654">MSGNQNNQNKRIKYADDAEEESTDSEEDNDNLNVQNQGQDDSQDIPLSPSNQSDSEQVEKYAQLLIYNLDPLITQNHLKNIFSHISTIVYIHMPLSKGHKRGFAFVKMLNNDGINNLICSLEHNLEQNDIPIQIQNIYDYPNFNATENIDAFSIKPICESDFLDEDVKTDILNEYLEQYKKETHYRLLLIFDTEAFEVIKQMEQPFTLLPNSSKFILATLETLSPLIHSFPEKCQSISSTPNLIQSLILLMNYKQGERNTLNKDKIAPVIRLKSFQCLKCIFDTNGRLIQVRLLWEGFIGQLSKGSSSAGGFSGNDEHYIKDIHSLMSHFFNVLYNGRMYTNPALQPLPVFGVQVFEQIEEEGGNEDIEAFIFNIGDSLNVIQSRALSIQITHLNLCMDVTNIRRRW</sequence>
<protein>
    <recommendedName>
        <fullName evidence="3">RRM domain-containing protein</fullName>
    </recommendedName>
</protein>
<dbReference type="Proteomes" id="UP000324800">
    <property type="component" value="Unassembled WGS sequence"/>
</dbReference>
<dbReference type="InterPro" id="IPR035979">
    <property type="entry name" value="RBD_domain_sf"/>
</dbReference>